<comment type="caution">
    <text evidence="2">The sequence shown here is derived from an EMBL/GenBank/DDBJ whole genome shotgun (WGS) entry which is preliminary data.</text>
</comment>
<dbReference type="Proteomes" id="UP000664534">
    <property type="component" value="Unassembled WGS sequence"/>
</dbReference>
<dbReference type="EMBL" id="CAJPDT010000034">
    <property type="protein sequence ID" value="CAF9923663.1"/>
    <property type="molecule type" value="Genomic_DNA"/>
</dbReference>
<dbReference type="OrthoDB" id="5304511at2759"/>
<evidence type="ECO:0000256" key="1">
    <source>
        <dbReference type="SAM" id="MobiDB-lite"/>
    </source>
</evidence>
<reference evidence="2" key="1">
    <citation type="submission" date="2021-03" db="EMBL/GenBank/DDBJ databases">
        <authorList>
            <person name="Tagirdzhanova G."/>
        </authorList>
    </citation>
    <scope>NUCLEOTIDE SEQUENCE</scope>
</reference>
<gene>
    <name evidence="2" type="ORF">IMSHALPRED_005988</name>
</gene>
<keyword evidence="3" id="KW-1185">Reference proteome</keyword>
<feature type="compositionally biased region" description="Low complexity" evidence="1">
    <location>
        <begin position="52"/>
        <end position="72"/>
    </location>
</feature>
<evidence type="ECO:0000313" key="3">
    <source>
        <dbReference type="Proteomes" id="UP000664534"/>
    </source>
</evidence>
<evidence type="ECO:0000313" key="2">
    <source>
        <dbReference type="EMBL" id="CAF9923663.1"/>
    </source>
</evidence>
<feature type="region of interest" description="Disordered" evidence="1">
    <location>
        <begin position="36"/>
        <end position="76"/>
    </location>
</feature>
<proteinExistence type="predicted"/>
<dbReference type="AlphaFoldDB" id="A0A8H3ILS3"/>
<sequence length="645" mass="73309">MSQGPMLDVGIFGSRDPLPPRIASLAVELTVTPTTKVDQISSEDERNNEVKSLGSSGAASPGVSPSASTSSGIRNSNVVTPQEDIVTEPSATLSAVPIPGAYTHVKWSDLAAFGSQAFQQRATTKDPEVAMPYSIVATIIKYPDLLDALLLNCPDFPTLFALIASCKTVKRAFEQHSQGIIKAMLRPMPQELRYLTVALIGVNGSQIATSASIKMVMETWLGSGPKPLTKRLEVCTSSISSFISDPDQDFNMSHKTLEGIQGRVAPLMSSYDDSSCCHQSDNCGHFSSLRSFAAHTHVAQKHTDSENHQTNPIEIIRNLARSFGAIELFTEVIPKNCVENFADYKTVLSSREGLNHYEVTQWSNNHPLLQQTEWSDVPDDTEWFVDDLPDPEAGPHEIALPLSDGERYRIKRALLRYELFCAVFYLGPDRYYDTRHHPNRYMPVPDYSRRNAFREDQTIFLNDYVNPWEVGELAVVAHFMYDLVRKAYFHKYKDLRYKEAYKSWFGRWGNRHHGRNRHEDHEVVVDEFENHMVWYTSQGLGFLRRIYDDRNEGYSALTEKHCKPRYRPSNFFVPFHECANRHLISSSISSVSWTPRKIWSDTPGMELPSKGWLAKSPTSNDMFGNHDYWGDKWLRKIGYFIWDRD</sequence>
<organism evidence="2 3">
    <name type="scientific">Imshaugia aleurites</name>
    <dbReference type="NCBI Taxonomy" id="172621"/>
    <lineage>
        <taxon>Eukaryota</taxon>
        <taxon>Fungi</taxon>
        <taxon>Dikarya</taxon>
        <taxon>Ascomycota</taxon>
        <taxon>Pezizomycotina</taxon>
        <taxon>Lecanoromycetes</taxon>
        <taxon>OSLEUM clade</taxon>
        <taxon>Lecanoromycetidae</taxon>
        <taxon>Lecanorales</taxon>
        <taxon>Lecanorineae</taxon>
        <taxon>Parmeliaceae</taxon>
        <taxon>Imshaugia</taxon>
    </lineage>
</organism>
<protein>
    <submittedName>
        <fullName evidence="2">Uncharacterized protein</fullName>
    </submittedName>
</protein>
<accession>A0A8H3ILS3</accession>
<name>A0A8H3ILS3_9LECA</name>